<dbReference type="AlphaFoldDB" id="A0A6V7RJT6"/>
<dbReference type="PANTHER" id="PTHR36115">
    <property type="entry name" value="PROLINE-RICH ANTIGEN HOMOLOG-RELATED"/>
    <property type="match status" value="1"/>
</dbReference>
<evidence type="ECO:0000313" key="9">
    <source>
        <dbReference type="EMBL" id="CAD2078013.1"/>
    </source>
</evidence>
<dbReference type="Pfam" id="PF06271">
    <property type="entry name" value="RDD"/>
    <property type="match status" value="1"/>
</dbReference>
<evidence type="ECO:0000313" key="10">
    <source>
        <dbReference type="Proteomes" id="UP000521032"/>
    </source>
</evidence>
<evidence type="ECO:0000256" key="2">
    <source>
        <dbReference type="ARBA" id="ARBA00022475"/>
    </source>
</evidence>
<evidence type="ECO:0000256" key="7">
    <source>
        <dbReference type="SAM" id="Phobius"/>
    </source>
</evidence>
<feature type="compositionally biased region" description="Basic and acidic residues" evidence="6">
    <location>
        <begin position="162"/>
        <end position="180"/>
    </location>
</feature>
<gene>
    <name evidence="9" type="ORF">JEOSCH030_01436</name>
</gene>
<name>A0A6V7RJT6_9BACL</name>
<evidence type="ECO:0000256" key="4">
    <source>
        <dbReference type="ARBA" id="ARBA00022989"/>
    </source>
</evidence>
<comment type="caution">
    <text evidence="9">The sequence shown here is derived from an EMBL/GenBank/DDBJ whole genome shotgun (WGS) entry which is preliminary data.</text>
</comment>
<feature type="transmembrane region" description="Helical" evidence="7">
    <location>
        <begin position="20"/>
        <end position="44"/>
    </location>
</feature>
<evidence type="ECO:0000259" key="8">
    <source>
        <dbReference type="Pfam" id="PF06271"/>
    </source>
</evidence>
<accession>A0A6V7RJT6</accession>
<dbReference type="InterPro" id="IPR010432">
    <property type="entry name" value="RDD"/>
</dbReference>
<reference evidence="9 10" key="1">
    <citation type="submission" date="2020-07" db="EMBL/GenBank/DDBJ databases">
        <authorList>
            <person name="Criscuolo A."/>
        </authorList>
    </citation>
    <scope>NUCLEOTIDE SEQUENCE [LARGE SCALE GENOMIC DNA]</scope>
    <source>
        <strain evidence="10">CIP 111030</strain>
    </source>
</reference>
<evidence type="ECO:0000256" key="3">
    <source>
        <dbReference type="ARBA" id="ARBA00022692"/>
    </source>
</evidence>
<dbReference type="Proteomes" id="UP000521032">
    <property type="component" value="Unassembled WGS sequence"/>
</dbReference>
<keyword evidence="5 7" id="KW-0472">Membrane</keyword>
<feature type="transmembrane region" description="Helical" evidence="7">
    <location>
        <begin position="56"/>
        <end position="78"/>
    </location>
</feature>
<feature type="region of interest" description="Disordered" evidence="6">
    <location>
        <begin position="159"/>
        <end position="180"/>
    </location>
</feature>
<keyword evidence="2" id="KW-1003">Cell membrane</keyword>
<feature type="domain" description="RDD" evidence="8">
    <location>
        <begin position="14"/>
        <end position="140"/>
    </location>
</feature>
<keyword evidence="3 7" id="KW-0812">Transmembrane</keyword>
<dbReference type="EMBL" id="CAJEWE010000010">
    <property type="protein sequence ID" value="CAD2078013.1"/>
    <property type="molecule type" value="Genomic_DNA"/>
</dbReference>
<proteinExistence type="predicted"/>
<dbReference type="PANTHER" id="PTHR36115:SF9">
    <property type="entry name" value="LMO1584 PROTEIN"/>
    <property type="match status" value="1"/>
</dbReference>
<organism evidence="9 10">
    <name type="scientific">Phocicoccus schoeneichii</name>
    <dbReference type="NCBI Taxonomy" id="1812261"/>
    <lineage>
        <taxon>Bacteria</taxon>
        <taxon>Bacillati</taxon>
        <taxon>Bacillota</taxon>
        <taxon>Bacilli</taxon>
        <taxon>Bacillales</taxon>
        <taxon>Salinicoccaceae</taxon>
        <taxon>Phocicoccus</taxon>
    </lineage>
</organism>
<evidence type="ECO:0000256" key="5">
    <source>
        <dbReference type="ARBA" id="ARBA00023136"/>
    </source>
</evidence>
<comment type="subcellular location">
    <subcellularLocation>
        <location evidence="1">Cell membrane</location>
        <topology evidence="1">Multi-pass membrane protein</topology>
    </subcellularLocation>
</comment>
<evidence type="ECO:0000256" key="1">
    <source>
        <dbReference type="ARBA" id="ARBA00004651"/>
    </source>
</evidence>
<keyword evidence="10" id="KW-1185">Reference proteome</keyword>
<sequence>MYQVTEGKKYLVPDTLIRILAYTIDILVIWSIKHIAIIPLINMLKLDSIRVIFDTFSIATIASAVLYFVYFFFLTYFFGQTFGKTIFGLKVMSQKGNKLTLSQVFFREVVGRIISKQLFNLPYLMILFNEKRIGLHDYIGDTFVVNEKSYSYNEINTGNYESHNHPEQMEVEPDYGKHNF</sequence>
<dbReference type="GO" id="GO:0005886">
    <property type="term" value="C:plasma membrane"/>
    <property type="evidence" value="ECO:0007669"/>
    <property type="project" value="UniProtKB-SubCell"/>
</dbReference>
<protein>
    <submittedName>
        <fullName evidence="9">RDD family protein</fullName>
    </submittedName>
</protein>
<dbReference type="InterPro" id="IPR051791">
    <property type="entry name" value="Pra-immunoreactive"/>
</dbReference>
<dbReference type="RefSeq" id="WP_186088202.1">
    <property type="nucleotide sequence ID" value="NZ_BMDB01000001.1"/>
</dbReference>
<evidence type="ECO:0000256" key="6">
    <source>
        <dbReference type="SAM" id="MobiDB-lite"/>
    </source>
</evidence>
<keyword evidence="4 7" id="KW-1133">Transmembrane helix</keyword>